<dbReference type="Proteomes" id="UP000632774">
    <property type="component" value="Unassembled WGS sequence"/>
</dbReference>
<name>A0ABR9XCE8_9SPHI</name>
<protein>
    <submittedName>
        <fullName evidence="1">Uncharacterized protein</fullName>
    </submittedName>
</protein>
<organism evidence="1 2">
    <name type="scientific">Mucilaginibacter boryungensis</name>
    <dbReference type="NCBI Taxonomy" id="768480"/>
    <lineage>
        <taxon>Bacteria</taxon>
        <taxon>Pseudomonadati</taxon>
        <taxon>Bacteroidota</taxon>
        <taxon>Sphingobacteriia</taxon>
        <taxon>Sphingobacteriales</taxon>
        <taxon>Sphingobacteriaceae</taxon>
        <taxon>Mucilaginibacter</taxon>
    </lineage>
</organism>
<evidence type="ECO:0000313" key="2">
    <source>
        <dbReference type="Proteomes" id="UP000632774"/>
    </source>
</evidence>
<gene>
    <name evidence="1" type="ORF">IRJ18_00990</name>
</gene>
<accession>A0ABR9XCE8</accession>
<comment type="caution">
    <text evidence="1">The sequence shown here is derived from an EMBL/GenBank/DDBJ whole genome shotgun (WGS) entry which is preliminary data.</text>
</comment>
<proteinExistence type="predicted"/>
<keyword evidence="2" id="KW-1185">Reference proteome</keyword>
<dbReference type="EMBL" id="JADFFM010000001">
    <property type="protein sequence ID" value="MBE9664916.1"/>
    <property type="molecule type" value="Genomic_DNA"/>
</dbReference>
<dbReference type="RefSeq" id="WP_194104339.1">
    <property type="nucleotide sequence ID" value="NZ_JADFFM010000001.1"/>
</dbReference>
<evidence type="ECO:0000313" key="1">
    <source>
        <dbReference type="EMBL" id="MBE9664916.1"/>
    </source>
</evidence>
<reference evidence="1 2" key="1">
    <citation type="submission" date="2020-10" db="EMBL/GenBank/DDBJ databases">
        <title>Mucilaginibacter mali sp. nov., isolated from rhizosphere soil of apple orchard.</title>
        <authorList>
            <person name="Lee J.-S."/>
            <person name="Kim H.S."/>
            <person name="Kim J.-S."/>
        </authorList>
    </citation>
    <scope>NUCLEOTIDE SEQUENCE [LARGE SCALE GENOMIC DNA]</scope>
    <source>
        <strain evidence="1 2">KCTC 23157</strain>
    </source>
</reference>
<sequence>MKVLKLNSQHRLTATEKFIKAVLKDNLDAFKATSRQFLRNNQVYFPNNTGLIA</sequence>